<comment type="catalytic activity">
    <reaction evidence="7 12">
        <text>(S)-malate + NAD(+) = oxaloacetate + NADH + H(+)</text>
        <dbReference type="Rhea" id="RHEA:21432"/>
        <dbReference type="ChEBI" id="CHEBI:15378"/>
        <dbReference type="ChEBI" id="CHEBI:15589"/>
        <dbReference type="ChEBI" id="CHEBI:16452"/>
        <dbReference type="ChEBI" id="CHEBI:57540"/>
        <dbReference type="ChEBI" id="CHEBI:57945"/>
        <dbReference type="EC" id="1.1.1.37"/>
    </reaction>
</comment>
<dbReference type="InterPro" id="IPR015955">
    <property type="entry name" value="Lactate_DH/Glyco_Ohase_4_C"/>
</dbReference>
<dbReference type="Gene3D" id="3.40.50.720">
    <property type="entry name" value="NAD(P)-binding Rossmann-like Domain"/>
    <property type="match status" value="1"/>
</dbReference>
<dbReference type="InterPro" id="IPR001236">
    <property type="entry name" value="Lactate/malate_DH_N"/>
</dbReference>
<dbReference type="AlphaFoldDB" id="A0A9W8BF11"/>
<evidence type="ECO:0000256" key="1">
    <source>
        <dbReference type="ARBA" id="ARBA00008824"/>
    </source>
</evidence>
<accession>A0A9W8BF11</accession>
<dbReference type="FunFam" id="3.40.50.720:FF:000013">
    <property type="entry name" value="Malate dehydrogenase"/>
    <property type="match status" value="1"/>
</dbReference>
<comment type="similarity">
    <text evidence="1">Belongs to the LDH/MDH superfamily. MDH type 1 family.</text>
</comment>
<dbReference type="PIRSF" id="PIRSF000102">
    <property type="entry name" value="Lac_mal_DH"/>
    <property type="match status" value="1"/>
</dbReference>
<evidence type="ECO:0000259" key="13">
    <source>
        <dbReference type="Pfam" id="PF00056"/>
    </source>
</evidence>
<evidence type="ECO:0000259" key="14">
    <source>
        <dbReference type="Pfam" id="PF02866"/>
    </source>
</evidence>
<dbReference type="GO" id="GO:0005737">
    <property type="term" value="C:cytoplasm"/>
    <property type="evidence" value="ECO:0007669"/>
    <property type="project" value="TreeGrafter"/>
</dbReference>
<evidence type="ECO:0000256" key="3">
    <source>
        <dbReference type="ARBA" id="ARBA00012995"/>
    </source>
</evidence>
<feature type="binding site" evidence="10">
    <location>
        <begin position="117"/>
        <end position="119"/>
    </location>
    <ligand>
        <name>NAD(+)</name>
        <dbReference type="ChEBI" id="CHEBI:57540"/>
    </ligand>
</feature>
<feature type="binding site" evidence="9">
    <location>
        <position position="119"/>
    </location>
    <ligand>
        <name>substrate</name>
    </ligand>
</feature>
<dbReference type="EMBL" id="JANBQF010000465">
    <property type="protein sequence ID" value="KAJ2000943.1"/>
    <property type="molecule type" value="Genomic_DNA"/>
</dbReference>
<dbReference type="OrthoDB" id="4069699at2759"/>
<evidence type="ECO:0000256" key="4">
    <source>
        <dbReference type="ARBA" id="ARBA00022532"/>
    </source>
</evidence>
<evidence type="ECO:0000256" key="6">
    <source>
        <dbReference type="ARBA" id="ARBA00023027"/>
    </source>
</evidence>
<dbReference type="PANTHER" id="PTHR11540:SF16">
    <property type="entry name" value="MALATE DEHYDROGENASE, MITOCHONDRIAL"/>
    <property type="match status" value="1"/>
</dbReference>
<dbReference type="InterPro" id="IPR010097">
    <property type="entry name" value="Malate_DH_type1"/>
</dbReference>
<feature type="binding site" evidence="9">
    <location>
        <position position="81"/>
    </location>
    <ligand>
        <name>substrate</name>
    </ligand>
</feature>
<dbReference type="NCBIfam" id="TIGR01772">
    <property type="entry name" value="MDH_euk_gproteo"/>
    <property type="match status" value="1"/>
</dbReference>
<dbReference type="EC" id="1.1.1.37" evidence="3 12"/>
<dbReference type="InterPro" id="IPR001252">
    <property type="entry name" value="Malate_DH_AS"/>
</dbReference>
<sequence length="333" mass="34648">MVSVAILGAAGGIGQPLSLLMKLNTNVTRLHLYDIVNVPGVAADISHVATNSEVKSFLGPSKLPDAVTDIDLAIIPAGVPRKPGMTRDDLFKINAGIVKGLVEAIAENSPRAFICIISNPVNSTVPIAAEVLAKKGCYDPRRLFGVTTLDVVRASRFVKDIRPKVDAATLRVPVVGGHSGTTIVPLLSLASPPVELSEKEVEELTNRIQFGGDEVVKAKDGAGSATLSMAYAGARFADSLIRAQQSGVAVVEPAFVALDADPEGAAEYRNLGAGSLRFFAVPVELGPSGIKRIVPLNATISTYERKAIAVAADALAINIDTGVAFATPPAAQE</sequence>
<keyword evidence="5 11" id="KW-0560">Oxidoreductase</keyword>
<feature type="binding site" evidence="10">
    <location>
        <position position="229"/>
    </location>
    <ligand>
        <name>NAD(+)</name>
        <dbReference type="ChEBI" id="CHEBI:57540"/>
    </ligand>
</feature>
<feature type="domain" description="Lactate/malate dehydrogenase C-terminal" evidence="14">
    <location>
        <begin position="147"/>
        <end position="325"/>
    </location>
</feature>
<dbReference type="InterPro" id="IPR022383">
    <property type="entry name" value="Lactate/malate_DH_C"/>
</dbReference>
<organism evidence="15 16">
    <name type="scientific">Coemansia thaxteri</name>
    <dbReference type="NCBI Taxonomy" id="2663907"/>
    <lineage>
        <taxon>Eukaryota</taxon>
        <taxon>Fungi</taxon>
        <taxon>Fungi incertae sedis</taxon>
        <taxon>Zoopagomycota</taxon>
        <taxon>Kickxellomycotina</taxon>
        <taxon>Kickxellomycetes</taxon>
        <taxon>Kickxellales</taxon>
        <taxon>Kickxellaceae</taxon>
        <taxon>Coemansia</taxon>
    </lineage>
</organism>
<evidence type="ECO:0000256" key="5">
    <source>
        <dbReference type="ARBA" id="ARBA00023002"/>
    </source>
</evidence>
<dbReference type="SUPFAM" id="SSF51735">
    <property type="entry name" value="NAD(P)-binding Rossmann-fold domains"/>
    <property type="match status" value="1"/>
</dbReference>
<dbReference type="PROSITE" id="PS00068">
    <property type="entry name" value="MDH"/>
    <property type="match status" value="1"/>
</dbReference>
<dbReference type="Pfam" id="PF00056">
    <property type="entry name" value="Ldh_1_N"/>
    <property type="match status" value="1"/>
</dbReference>
<feature type="binding site" evidence="9">
    <location>
        <position position="87"/>
    </location>
    <ligand>
        <name>substrate</name>
    </ligand>
</feature>
<protein>
    <recommendedName>
        <fullName evidence="3 12">Malate dehydrogenase</fullName>
        <ecNumber evidence="3 12">1.1.1.37</ecNumber>
    </recommendedName>
</protein>
<evidence type="ECO:0000256" key="11">
    <source>
        <dbReference type="RuleBase" id="RU003369"/>
    </source>
</evidence>
<comment type="caution">
    <text evidence="15">The sequence shown here is derived from an EMBL/GenBank/DDBJ whole genome shotgun (WGS) entry which is preliminary data.</text>
</comment>
<reference evidence="15" key="1">
    <citation type="submission" date="2022-07" db="EMBL/GenBank/DDBJ databases">
        <title>Phylogenomic reconstructions and comparative analyses of Kickxellomycotina fungi.</title>
        <authorList>
            <person name="Reynolds N.K."/>
            <person name="Stajich J.E."/>
            <person name="Barry K."/>
            <person name="Grigoriev I.V."/>
            <person name="Crous P."/>
            <person name="Smith M.E."/>
        </authorList>
    </citation>
    <scope>NUCLEOTIDE SEQUENCE</scope>
    <source>
        <strain evidence="15">IMI 214461</strain>
    </source>
</reference>
<evidence type="ECO:0000256" key="2">
    <source>
        <dbReference type="ARBA" id="ARBA00011738"/>
    </source>
</evidence>
<dbReference type="Proteomes" id="UP001150907">
    <property type="component" value="Unassembled WGS sequence"/>
</dbReference>
<keyword evidence="16" id="KW-1185">Reference proteome</keyword>
<feature type="domain" description="Lactate/malate dehydrogenase N-terminal" evidence="13">
    <location>
        <begin position="3"/>
        <end position="145"/>
    </location>
</feature>
<dbReference type="InterPro" id="IPR036291">
    <property type="entry name" value="NAD(P)-bd_dom_sf"/>
</dbReference>
<feature type="binding site" evidence="10">
    <location>
        <position position="94"/>
    </location>
    <ligand>
        <name>NAD(+)</name>
        <dbReference type="ChEBI" id="CHEBI:57540"/>
    </ligand>
</feature>
<keyword evidence="6 10" id="KW-0520">NAD</keyword>
<evidence type="ECO:0000256" key="9">
    <source>
        <dbReference type="PIRSR" id="PIRSR000102-2"/>
    </source>
</evidence>
<dbReference type="CDD" id="cd01337">
    <property type="entry name" value="MDH_glyoxysomal_mitochondrial"/>
    <property type="match status" value="1"/>
</dbReference>
<dbReference type="Gene3D" id="3.90.110.10">
    <property type="entry name" value="Lactate dehydrogenase/glycoside hydrolase, family 4, C-terminal"/>
    <property type="match status" value="1"/>
</dbReference>
<dbReference type="GO" id="GO:0006099">
    <property type="term" value="P:tricarboxylic acid cycle"/>
    <property type="evidence" value="ECO:0007669"/>
    <property type="project" value="UniProtKB-KW"/>
</dbReference>
<dbReference type="PANTHER" id="PTHR11540">
    <property type="entry name" value="MALATE AND LACTATE DEHYDROGENASE"/>
    <property type="match status" value="1"/>
</dbReference>
<evidence type="ECO:0000256" key="7">
    <source>
        <dbReference type="ARBA" id="ARBA00048313"/>
    </source>
</evidence>
<name>A0A9W8BF11_9FUNG</name>
<evidence type="ECO:0000256" key="10">
    <source>
        <dbReference type="PIRSR" id="PIRSR000102-3"/>
    </source>
</evidence>
<feature type="binding site" evidence="10">
    <location>
        <begin position="8"/>
        <end position="14"/>
    </location>
    <ligand>
        <name>NAD(+)</name>
        <dbReference type="ChEBI" id="CHEBI:57540"/>
    </ligand>
</feature>
<dbReference type="FunFam" id="3.90.110.10:FF:000001">
    <property type="entry name" value="Malate dehydrogenase"/>
    <property type="match status" value="1"/>
</dbReference>
<feature type="active site" description="Proton acceptor" evidence="8">
    <location>
        <position position="178"/>
    </location>
</feature>
<dbReference type="SUPFAM" id="SSF56327">
    <property type="entry name" value="LDH C-terminal domain-like"/>
    <property type="match status" value="1"/>
</dbReference>
<evidence type="ECO:0000313" key="15">
    <source>
        <dbReference type="EMBL" id="KAJ2000943.1"/>
    </source>
</evidence>
<proteinExistence type="inferred from homology"/>
<dbReference type="GO" id="GO:0030060">
    <property type="term" value="F:L-malate dehydrogenase (NAD+) activity"/>
    <property type="evidence" value="ECO:0007669"/>
    <property type="project" value="UniProtKB-EC"/>
</dbReference>
<dbReference type="Pfam" id="PF02866">
    <property type="entry name" value="Ldh_1_C"/>
    <property type="match status" value="1"/>
</dbReference>
<evidence type="ECO:0000256" key="8">
    <source>
        <dbReference type="PIRSR" id="PIRSR000102-1"/>
    </source>
</evidence>
<comment type="subunit">
    <text evidence="2">Homodimer.</text>
</comment>
<dbReference type="GO" id="GO:0006108">
    <property type="term" value="P:malate metabolic process"/>
    <property type="evidence" value="ECO:0007669"/>
    <property type="project" value="InterPro"/>
</dbReference>
<feature type="binding site" evidence="9">
    <location>
        <position position="153"/>
    </location>
    <ligand>
        <name>substrate</name>
    </ligand>
</feature>
<evidence type="ECO:0000256" key="12">
    <source>
        <dbReference type="RuleBase" id="RU003405"/>
    </source>
</evidence>
<evidence type="ECO:0000313" key="16">
    <source>
        <dbReference type="Proteomes" id="UP001150907"/>
    </source>
</evidence>
<feature type="binding site" evidence="10">
    <location>
        <position position="34"/>
    </location>
    <ligand>
        <name>NAD(+)</name>
        <dbReference type="ChEBI" id="CHEBI:57540"/>
    </ligand>
</feature>
<dbReference type="InterPro" id="IPR001557">
    <property type="entry name" value="L-lactate/malate_DH"/>
</dbReference>
<keyword evidence="4 12" id="KW-0816">Tricarboxylic acid cycle</keyword>
<gene>
    <name evidence="15" type="ORF">H4R26_004375</name>
</gene>